<accession>A0A450WFC5</accession>
<protein>
    <submittedName>
        <fullName evidence="1">Uncharacterized protein</fullName>
    </submittedName>
</protein>
<evidence type="ECO:0000313" key="1">
    <source>
        <dbReference type="EMBL" id="VFK15776.1"/>
    </source>
</evidence>
<dbReference type="AlphaFoldDB" id="A0A450WFC5"/>
<reference evidence="1" key="1">
    <citation type="submission" date="2019-02" db="EMBL/GenBank/DDBJ databases">
        <authorList>
            <person name="Gruber-Vodicka R. H."/>
            <person name="Seah K. B. B."/>
        </authorList>
    </citation>
    <scope>NUCLEOTIDE SEQUENCE</scope>
    <source>
        <strain evidence="1">BECK_BY7</strain>
    </source>
</reference>
<gene>
    <name evidence="1" type="ORF">BECKLFY1418C_GA0070996_10183</name>
</gene>
<sequence>MSTFPALTGLRLITALLDPASMLCGYKVAIIFSAIPMADARLFPFILARQLVSVCLQKSFEVVRSIEPESRPIFERACFVFSLYRRANHDMSVRGKALLVLHGLQVDGSHSQWASPEPYRL</sequence>
<organism evidence="1">
    <name type="scientific">Candidatus Kentrum sp. LFY</name>
    <dbReference type="NCBI Taxonomy" id="2126342"/>
    <lineage>
        <taxon>Bacteria</taxon>
        <taxon>Pseudomonadati</taxon>
        <taxon>Pseudomonadota</taxon>
        <taxon>Gammaproteobacteria</taxon>
        <taxon>Candidatus Kentrum</taxon>
    </lineage>
</organism>
<dbReference type="EMBL" id="CAADFN010000018">
    <property type="protein sequence ID" value="VFK15776.1"/>
    <property type="molecule type" value="Genomic_DNA"/>
</dbReference>
<name>A0A450WFC5_9GAMM</name>
<proteinExistence type="predicted"/>